<dbReference type="PROSITE" id="PS50158">
    <property type="entry name" value="ZF_CCHC"/>
    <property type="match status" value="1"/>
</dbReference>
<keyword evidence="1" id="KW-0862">Zinc</keyword>
<dbReference type="EMBL" id="JBHFFA010000003">
    <property type="protein sequence ID" value="KAL2632647.1"/>
    <property type="molecule type" value="Genomic_DNA"/>
</dbReference>
<dbReference type="Proteomes" id="UP001605036">
    <property type="component" value="Unassembled WGS sequence"/>
</dbReference>
<keyword evidence="5" id="KW-1185">Reference proteome</keyword>
<evidence type="ECO:0000313" key="4">
    <source>
        <dbReference type="EMBL" id="KAL2632647.1"/>
    </source>
</evidence>
<dbReference type="InterPro" id="IPR001878">
    <property type="entry name" value="Znf_CCHC"/>
</dbReference>
<comment type="caution">
    <text evidence="4">The sequence shown here is derived from an EMBL/GenBank/DDBJ whole genome shotgun (WGS) entry which is preliminary data.</text>
</comment>
<evidence type="ECO:0000313" key="5">
    <source>
        <dbReference type="Proteomes" id="UP001605036"/>
    </source>
</evidence>
<organism evidence="4 5">
    <name type="scientific">Riccia fluitans</name>
    <dbReference type="NCBI Taxonomy" id="41844"/>
    <lineage>
        <taxon>Eukaryota</taxon>
        <taxon>Viridiplantae</taxon>
        <taxon>Streptophyta</taxon>
        <taxon>Embryophyta</taxon>
        <taxon>Marchantiophyta</taxon>
        <taxon>Marchantiopsida</taxon>
        <taxon>Marchantiidae</taxon>
        <taxon>Marchantiales</taxon>
        <taxon>Ricciaceae</taxon>
        <taxon>Riccia</taxon>
    </lineage>
</organism>
<dbReference type="AlphaFoldDB" id="A0ABD1YTC8"/>
<dbReference type="Gene3D" id="4.10.60.10">
    <property type="entry name" value="Zinc finger, CCHC-type"/>
    <property type="match status" value="1"/>
</dbReference>
<feature type="domain" description="CCHC-type" evidence="3">
    <location>
        <begin position="51"/>
        <end position="66"/>
    </location>
</feature>
<evidence type="ECO:0000259" key="3">
    <source>
        <dbReference type="PROSITE" id="PS50158"/>
    </source>
</evidence>
<dbReference type="GO" id="GO:0008270">
    <property type="term" value="F:zinc ion binding"/>
    <property type="evidence" value="ECO:0007669"/>
    <property type="project" value="UniProtKB-KW"/>
</dbReference>
<dbReference type="Pfam" id="PF00098">
    <property type="entry name" value="zf-CCHC"/>
    <property type="match status" value="1"/>
</dbReference>
<reference evidence="4 5" key="1">
    <citation type="submission" date="2024-09" db="EMBL/GenBank/DDBJ databases">
        <title>Chromosome-scale assembly of Riccia fluitans.</title>
        <authorList>
            <person name="Paukszto L."/>
            <person name="Sawicki J."/>
            <person name="Karawczyk K."/>
            <person name="Piernik-Szablinska J."/>
            <person name="Szczecinska M."/>
            <person name="Mazdziarz M."/>
        </authorList>
    </citation>
    <scope>NUCLEOTIDE SEQUENCE [LARGE SCALE GENOMIC DNA]</scope>
    <source>
        <strain evidence="4">Rf_01</strain>
        <tissue evidence="4">Aerial parts of the thallus</tissue>
    </source>
</reference>
<gene>
    <name evidence="4" type="ORF">R1flu_004126</name>
</gene>
<dbReference type="InterPro" id="IPR036875">
    <property type="entry name" value="Znf_CCHC_sf"/>
</dbReference>
<keyword evidence="1" id="KW-0863">Zinc-finger</keyword>
<sequence length="169" mass="18737">MKEKQVVEEACYMKGKPGKHKHGQSNQKNSAADSSARQHHGKKTYVKKNQCRICFKEGHWANDCPQKTKRVGETNFVEARHLIYEAYIVQECSFSVQACHRFVIDSGFTSVMVKDKTMLTKTAGVKGKVLLGSNTETPVDAIGSLQLPLGLGQSVEVPDALEICARLEI</sequence>
<dbReference type="SUPFAM" id="SSF57756">
    <property type="entry name" value="Retrovirus zinc finger-like domains"/>
    <property type="match status" value="1"/>
</dbReference>
<evidence type="ECO:0000256" key="2">
    <source>
        <dbReference type="SAM" id="MobiDB-lite"/>
    </source>
</evidence>
<protein>
    <recommendedName>
        <fullName evidence="3">CCHC-type domain-containing protein</fullName>
    </recommendedName>
</protein>
<name>A0ABD1YTC8_9MARC</name>
<feature type="compositionally biased region" description="Polar residues" evidence="2">
    <location>
        <begin position="24"/>
        <end position="35"/>
    </location>
</feature>
<feature type="region of interest" description="Disordered" evidence="2">
    <location>
        <begin position="15"/>
        <end position="44"/>
    </location>
</feature>
<keyword evidence="1" id="KW-0479">Metal-binding</keyword>
<proteinExistence type="predicted"/>
<accession>A0ABD1YTC8</accession>
<dbReference type="SMART" id="SM00343">
    <property type="entry name" value="ZnF_C2HC"/>
    <property type="match status" value="1"/>
</dbReference>
<evidence type="ECO:0000256" key="1">
    <source>
        <dbReference type="PROSITE-ProRule" id="PRU00047"/>
    </source>
</evidence>